<protein>
    <submittedName>
        <fullName evidence="2">Methyltransferase domain-containing protein</fullName>
    </submittedName>
</protein>
<dbReference type="PANTHER" id="PTHR45036">
    <property type="entry name" value="METHYLTRANSFERASE LIKE 7B"/>
    <property type="match status" value="1"/>
</dbReference>
<keyword evidence="2" id="KW-0489">Methyltransferase</keyword>
<evidence type="ECO:0000259" key="1">
    <source>
        <dbReference type="Pfam" id="PF08241"/>
    </source>
</evidence>
<dbReference type="GO" id="GO:0008168">
    <property type="term" value="F:methyltransferase activity"/>
    <property type="evidence" value="ECO:0007669"/>
    <property type="project" value="UniProtKB-KW"/>
</dbReference>
<dbReference type="Pfam" id="PF08241">
    <property type="entry name" value="Methyltransf_11"/>
    <property type="match status" value="1"/>
</dbReference>
<dbReference type="InterPro" id="IPR029063">
    <property type="entry name" value="SAM-dependent_MTases_sf"/>
</dbReference>
<sequence length="210" mass="23285">MSADKPNWYERRLLPWLLDVACGIGPFSRQRRKVVPLASGRVLEIGIGTGLNLAYYDRSRVAELIGLDPGVEMHRLARKRAAAAGIEVQLVALSAERIPFEDGAFDTVLVTYSLCTIPDPAAALREMRRVLKPSGQLIFCEHGLARDASVRAWQRRLTPAWSRMAGGCHLDRDIPALLQQAGFRFVDLQTGYLPGPRPFAYNFWGVAVAV</sequence>
<name>A0ABY1Q9Y5_9BURK</name>
<dbReference type="SUPFAM" id="SSF53335">
    <property type="entry name" value="S-adenosyl-L-methionine-dependent methyltransferases"/>
    <property type="match status" value="1"/>
</dbReference>
<dbReference type="InterPro" id="IPR013216">
    <property type="entry name" value="Methyltransf_11"/>
</dbReference>
<reference evidence="2 3" key="1">
    <citation type="submission" date="2017-05" db="EMBL/GenBank/DDBJ databases">
        <authorList>
            <person name="Varghese N."/>
            <person name="Submissions S."/>
        </authorList>
    </citation>
    <scope>NUCLEOTIDE SEQUENCE [LARGE SCALE GENOMIC DNA]</scope>
    <source>
        <strain evidence="2 3">DSM 26001</strain>
    </source>
</reference>
<dbReference type="InterPro" id="IPR052356">
    <property type="entry name" value="Thiol_S-MT"/>
</dbReference>
<evidence type="ECO:0000313" key="3">
    <source>
        <dbReference type="Proteomes" id="UP001158049"/>
    </source>
</evidence>
<gene>
    <name evidence="2" type="ORF">SAMN06295970_110137</name>
</gene>
<organism evidence="2 3">
    <name type="scientific">Noviherbaspirillum suwonense</name>
    <dbReference type="NCBI Taxonomy" id="1224511"/>
    <lineage>
        <taxon>Bacteria</taxon>
        <taxon>Pseudomonadati</taxon>
        <taxon>Pseudomonadota</taxon>
        <taxon>Betaproteobacteria</taxon>
        <taxon>Burkholderiales</taxon>
        <taxon>Oxalobacteraceae</taxon>
        <taxon>Noviherbaspirillum</taxon>
    </lineage>
</organism>
<dbReference type="Proteomes" id="UP001158049">
    <property type="component" value="Unassembled WGS sequence"/>
</dbReference>
<dbReference type="CDD" id="cd02440">
    <property type="entry name" value="AdoMet_MTases"/>
    <property type="match status" value="1"/>
</dbReference>
<dbReference type="GO" id="GO:0032259">
    <property type="term" value="P:methylation"/>
    <property type="evidence" value="ECO:0007669"/>
    <property type="project" value="UniProtKB-KW"/>
</dbReference>
<dbReference type="RefSeq" id="WP_283442975.1">
    <property type="nucleotide sequence ID" value="NZ_FXUL01000010.1"/>
</dbReference>
<comment type="caution">
    <text evidence="2">The sequence shown here is derived from an EMBL/GenBank/DDBJ whole genome shotgun (WGS) entry which is preliminary data.</text>
</comment>
<keyword evidence="2" id="KW-0808">Transferase</keyword>
<feature type="domain" description="Methyltransferase type 11" evidence="1">
    <location>
        <begin position="43"/>
        <end position="139"/>
    </location>
</feature>
<keyword evidence="3" id="KW-1185">Reference proteome</keyword>
<dbReference type="PANTHER" id="PTHR45036:SF1">
    <property type="entry name" value="METHYLTRANSFERASE LIKE 7A"/>
    <property type="match status" value="1"/>
</dbReference>
<proteinExistence type="predicted"/>
<dbReference type="Gene3D" id="3.40.50.150">
    <property type="entry name" value="Vaccinia Virus protein VP39"/>
    <property type="match status" value="1"/>
</dbReference>
<dbReference type="EMBL" id="FXUL01000010">
    <property type="protein sequence ID" value="SMP65012.1"/>
    <property type="molecule type" value="Genomic_DNA"/>
</dbReference>
<accession>A0ABY1Q9Y5</accession>
<evidence type="ECO:0000313" key="2">
    <source>
        <dbReference type="EMBL" id="SMP65012.1"/>
    </source>
</evidence>